<reference evidence="2 3" key="3">
    <citation type="journal article" date="2016" name="FEMS Yeast Res.">
        <title>Curation of the genome annotation of Pichia pastoris (Komagataella phaffii) CBS7435 from gene level to protein function.</title>
        <authorList>
            <person name="Valli M."/>
            <person name="Tatto N.E."/>
            <person name="Peymann A."/>
            <person name="Gruber C."/>
            <person name="Landes N."/>
            <person name="Ekker H."/>
            <person name="Thallinger G.G."/>
            <person name="Mattanovich D."/>
            <person name="Gasser B."/>
            <person name="Graf A.B."/>
        </authorList>
    </citation>
    <scope>GENOME REANNOTATION</scope>
    <source>
        <strain evidence="2 3">ATCC 76273 / CBS 7435 / CECT 11047 / NRRL Y-11430 / Wegner 21-1</strain>
    </source>
</reference>
<gene>
    <name evidence="2" type="ordered locus">PP7435_Chr4-0845</name>
</gene>
<feature type="region of interest" description="Disordered" evidence="1">
    <location>
        <begin position="75"/>
        <end position="116"/>
    </location>
</feature>
<name>F2R020_KOMPC</name>
<dbReference type="EMBL" id="FR839631">
    <property type="protein sequence ID" value="CCA40998.1"/>
    <property type="molecule type" value="Genomic_DNA"/>
</dbReference>
<accession>F2R020</accession>
<keyword evidence="3" id="KW-1185">Reference proteome</keyword>
<evidence type="ECO:0000313" key="3">
    <source>
        <dbReference type="Proteomes" id="UP000006853"/>
    </source>
</evidence>
<dbReference type="HOGENOM" id="CLU_1797174_0_0_1"/>
<dbReference type="AlphaFoldDB" id="F2R020"/>
<dbReference type="Proteomes" id="UP000006853">
    <property type="component" value="Chromosome 4"/>
</dbReference>
<feature type="compositionally biased region" description="Basic and acidic residues" evidence="1">
    <location>
        <begin position="103"/>
        <end position="112"/>
    </location>
</feature>
<protein>
    <submittedName>
        <fullName evidence="2">Uncharacterized protein</fullName>
    </submittedName>
</protein>
<evidence type="ECO:0000256" key="1">
    <source>
        <dbReference type="SAM" id="MobiDB-lite"/>
    </source>
</evidence>
<proteinExistence type="predicted"/>
<reference evidence="2 3" key="1">
    <citation type="journal article" date="2011" name="J. Biotechnol.">
        <title>High-quality genome sequence of Pichia pastoris CBS7435.</title>
        <authorList>
            <person name="Kuberl A."/>
            <person name="Schneider J."/>
            <person name="Thallinger G.G."/>
            <person name="Anderl I."/>
            <person name="Wibberg D."/>
            <person name="Hajek T."/>
            <person name="Jaenicke S."/>
            <person name="Brinkrolf K."/>
            <person name="Goesmann A."/>
            <person name="Szczepanowski R."/>
            <person name="Puhler A."/>
            <person name="Schwab H."/>
            <person name="Glieder A."/>
            <person name="Pichler H."/>
        </authorList>
    </citation>
    <scope>NUCLEOTIDE SEQUENCE [LARGE SCALE GENOMIC DNA]</scope>
    <source>
        <strain evidence="3">ATCC 76273 / CBS 7435 / CECT 11047 / NRRL Y-11430 / Wegner 21-1</strain>
    </source>
</reference>
<reference key="2">
    <citation type="submission" date="2011-04" db="EMBL/GenBank/DDBJ databases">
        <title>High-quality genome sequence of Pichia pastoris CBS 7435.</title>
        <authorList>
            <person name="Kueberl A."/>
            <person name="Schneider J."/>
            <person name="Thallinger G.G."/>
            <person name="Anderl I."/>
            <person name="Wibberg D."/>
            <person name="Hajek T."/>
            <person name="Jaenicke S."/>
            <person name="Brinkrolf K."/>
            <person name="Goesmann A."/>
            <person name="Szczepanowski R."/>
            <person name="Puehler A."/>
            <person name="Schwab H."/>
            <person name="Glieder A."/>
            <person name="Pichler H."/>
        </authorList>
    </citation>
    <scope>NUCLEOTIDE SEQUENCE</scope>
    <source>
        <strain>CBS 7435</strain>
    </source>
</reference>
<organism evidence="2 3">
    <name type="scientific">Komagataella phaffii (strain ATCC 76273 / CBS 7435 / CECT 11047 / NRRL Y-11430 / Wegner 21-1)</name>
    <name type="common">Yeast</name>
    <name type="synonym">Pichia pastoris</name>
    <dbReference type="NCBI Taxonomy" id="981350"/>
    <lineage>
        <taxon>Eukaryota</taxon>
        <taxon>Fungi</taxon>
        <taxon>Dikarya</taxon>
        <taxon>Ascomycota</taxon>
        <taxon>Saccharomycotina</taxon>
        <taxon>Pichiomycetes</taxon>
        <taxon>Pichiales</taxon>
        <taxon>Pichiaceae</taxon>
        <taxon>Komagataella</taxon>
    </lineage>
</organism>
<evidence type="ECO:0000313" key="2">
    <source>
        <dbReference type="EMBL" id="CCA40998.1"/>
    </source>
</evidence>
<sequence length="144" mass="16289">MFVLILWHVIGGERISEFFTREDEFPSAAPPPLLHDICLYSRKYFESRDSSSRIHPSPLLRKSFLPVVWQPALQMHSSHPPGTPPNSSEIPTSHPFRLPVSGEHPEHKDAESKQTGLHSKHSCINHLSSQFLLLSTACQLNTVF</sequence>